<dbReference type="Proteomes" id="UP000184174">
    <property type="component" value="Unassembled WGS sequence"/>
</dbReference>
<evidence type="ECO:0000256" key="1">
    <source>
        <dbReference type="SAM" id="MobiDB-lite"/>
    </source>
</evidence>
<reference evidence="3 4" key="1">
    <citation type="submission" date="2016-10" db="EMBL/GenBank/DDBJ databases">
        <title>Genome sequence of Lactobacillus reuteri 121, a source of glucan and fructan exopolysaccharides.</title>
        <authorList>
            <person name="Gangoiti J."/>
            <person name="Lammerts Van Bueren A."/>
            <person name="Dijkhuizen L."/>
        </authorList>
    </citation>
    <scope>NUCLEOTIDE SEQUENCE [LARGE SCALE GENOMIC DNA]</scope>
    <source>
        <strain evidence="3 4">121</strain>
    </source>
</reference>
<dbReference type="RefSeq" id="WP_072575110.1">
    <property type="nucleotide sequence ID" value="NZ_JAJGVY010000284.1"/>
</dbReference>
<dbReference type="Pfam" id="PF01381">
    <property type="entry name" value="HTH_3"/>
    <property type="match status" value="1"/>
</dbReference>
<name>A0AB36HZ38_LIMRT</name>
<dbReference type="PROSITE" id="PS50943">
    <property type="entry name" value="HTH_CROC1"/>
    <property type="match status" value="1"/>
</dbReference>
<evidence type="ECO:0000313" key="4">
    <source>
        <dbReference type="Proteomes" id="UP000184174"/>
    </source>
</evidence>
<evidence type="ECO:0000313" key="3">
    <source>
        <dbReference type="EMBL" id="OJI10065.1"/>
    </source>
</evidence>
<accession>A0AB36HZ38</accession>
<dbReference type="SMART" id="SM00530">
    <property type="entry name" value="HTH_XRE"/>
    <property type="match status" value="1"/>
</dbReference>
<dbReference type="CDD" id="cd00093">
    <property type="entry name" value="HTH_XRE"/>
    <property type="match status" value="1"/>
</dbReference>
<feature type="domain" description="HTH cro/C1-type" evidence="2">
    <location>
        <begin position="10"/>
        <end position="65"/>
    </location>
</feature>
<dbReference type="InterPro" id="IPR001387">
    <property type="entry name" value="Cro/C1-type_HTH"/>
</dbReference>
<dbReference type="GO" id="GO:0003677">
    <property type="term" value="F:DNA binding"/>
    <property type="evidence" value="ECO:0007669"/>
    <property type="project" value="InterPro"/>
</dbReference>
<comment type="caution">
    <text evidence="3">The sequence shown here is derived from an EMBL/GenBank/DDBJ whole genome shotgun (WGS) entry which is preliminary data.</text>
</comment>
<sequence>MTNKELGKRIKEIRLKLGKSQEEFGKLFDPPAPKSAVSRWEHGGKPNKKRLVKIAELGGTTVDELVNGSLVDAINTLTSVLYNEYFEYLDYMSNEGTTWKSYVVSKASNSSAETNYTNMSQLFAFLEYDNFLNDRDKDNLGDYNRQNLIAGFKYCANEVLKIATSEGISPTDTPLLIRLFLDVETKHFSNMKSDNEGLFNTAIDALNTAISSVHNLVYGFDQKLLRKGSLGETKIPNTIDKEIYNEVNKILFTTRKQLIRLAEDNNIKIDKDIR</sequence>
<dbReference type="EMBL" id="MKQH01000014">
    <property type="protein sequence ID" value="OJI10065.1"/>
    <property type="molecule type" value="Genomic_DNA"/>
</dbReference>
<dbReference type="AlphaFoldDB" id="A0AB36HZ38"/>
<dbReference type="Gene3D" id="1.10.260.40">
    <property type="entry name" value="lambda repressor-like DNA-binding domains"/>
    <property type="match status" value="1"/>
</dbReference>
<gene>
    <name evidence="3" type="ORF">BJI45_05500</name>
</gene>
<feature type="region of interest" description="Disordered" evidence="1">
    <location>
        <begin position="24"/>
        <end position="43"/>
    </location>
</feature>
<protein>
    <recommendedName>
        <fullName evidence="2">HTH cro/C1-type domain-containing protein</fullName>
    </recommendedName>
</protein>
<organism evidence="3 4">
    <name type="scientific">Limosilactobacillus reuteri</name>
    <name type="common">Lactobacillus reuteri</name>
    <dbReference type="NCBI Taxonomy" id="1598"/>
    <lineage>
        <taxon>Bacteria</taxon>
        <taxon>Bacillati</taxon>
        <taxon>Bacillota</taxon>
        <taxon>Bacilli</taxon>
        <taxon>Lactobacillales</taxon>
        <taxon>Lactobacillaceae</taxon>
        <taxon>Limosilactobacillus</taxon>
    </lineage>
</organism>
<evidence type="ECO:0000259" key="2">
    <source>
        <dbReference type="PROSITE" id="PS50943"/>
    </source>
</evidence>
<dbReference type="SUPFAM" id="SSF47413">
    <property type="entry name" value="lambda repressor-like DNA-binding domains"/>
    <property type="match status" value="1"/>
</dbReference>
<dbReference type="InterPro" id="IPR010982">
    <property type="entry name" value="Lambda_DNA-bd_dom_sf"/>
</dbReference>
<proteinExistence type="predicted"/>